<dbReference type="PANTHER" id="PTHR39087">
    <property type="entry name" value="UPF0104 MEMBRANE PROTEIN MJ1595"/>
    <property type="match status" value="1"/>
</dbReference>
<dbReference type="AlphaFoldDB" id="A0A2V1IWK5"/>
<feature type="transmembrane region" description="Helical" evidence="7">
    <location>
        <begin position="147"/>
        <end position="168"/>
    </location>
</feature>
<feature type="transmembrane region" description="Helical" evidence="7">
    <location>
        <begin position="298"/>
        <end position="315"/>
    </location>
</feature>
<evidence type="ECO:0000256" key="7">
    <source>
        <dbReference type="SAM" id="Phobius"/>
    </source>
</evidence>
<dbReference type="GO" id="GO:0005886">
    <property type="term" value="C:plasma membrane"/>
    <property type="evidence" value="ECO:0007669"/>
    <property type="project" value="UniProtKB-SubCell"/>
</dbReference>
<feature type="transmembrane region" description="Helical" evidence="7">
    <location>
        <begin position="92"/>
        <end position="111"/>
    </location>
</feature>
<feature type="transmembrane region" description="Helical" evidence="7">
    <location>
        <begin position="265"/>
        <end position="286"/>
    </location>
</feature>
<feature type="transmembrane region" description="Helical" evidence="7">
    <location>
        <begin position="235"/>
        <end position="259"/>
    </location>
</feature>
<feature type="region of interest" description="Disordered" evidence="6">
    <location>
        <begin position="353"/>
        <end position="372"/>
    </location>
</feature>
<feature type="transmembrane region" description="Helical" evidence="7">
    <location>
        <begin position="24"/>
        <end position="42"/>
    </location>
</feature>
<keyword evidence="3 7" id="KW-0812">Transmembrane</keyword>
<evidence type="ECO:0000313" key="8">
    <source>
        <dbReference type="EMBL" id="PWB07186.1"/>
    </source>
</evidence>
<evidence type="ECO:0000256" key="5">
    <source>
        <dbReference type="ARBA" id="ARBA00023136"/>
    </source>
</evidence>
<protein>
    <submittedName>
        <fullName evidence="8">UPF0104 family protein</fullName>
    </submittedName>
</protein>
<accession>A0A2V1IWK5</accession>
<comment type="caution">
    <text evidence="8">The sequence shown here is derived from an EMBL/GenBank/DDBJ whole genome shotgun (WGS) entry which is preliminary data.</text>
</comment>
<keyword evidence="5 7" id="KW-0472">Membrane</keyword>
<comment type="subcellular location">
    <subcellularLocation>
        <location evidence="1">Cell membrane</location>
        <topology evidence="1">Multi-pass membrane protein</topology>
    </subcellularLocation>
</comment>
<dbReference type="GeneID" id="93425631"/>
<evidence type="ECO:0000313" key="9">
    <source>
        <dbReference type="Proteomes" id="UP000244925"/>
    </source>
</evidence>
<organism evidence="8 9">
    <name type="scientific">Paramuribaculum intestinale</name>
    <dbReference type="NCBI Taxonomy" id="2094151"/>
    <lineage>
        <taxon>Bacteria</taxon>
        <taxon>Pseudomonadati</taxon>
        <taxon>Bacteroidota</taxon>
        <taxon>Bacteroidia</taxon>
        <taxon>Bacteroidales</taxon>
        <taxon>Muribaculaceae</taxon>
        <taxon>Paramuribaculum</taxon>
    </lineage>
</organism>
<dbReference type="Proteomes" id="UP000244925">
    <property type="component" value="Unassembled WGS sequence"/>
</dbReference>
<feature type="transmembrane region" description="Helical" evidence="7">
    <location>
        <begin position="62"/>
        <end position="80"/>
    </location>
</feature>
<evidence type="ECO:0000256" key="4">
    <source>
        <dbReference type="ARBA" id="ARBA00022989"/>
    </source>
</evidence>
<keyword evidence="9" id="KW-1185">Reference proteome</keyword>
<evidence type="ECO:0000256" key="2">
    <source>
        <dbReference type="ARBA" id="ARBA00022475"/>
    </source>
</evidence>
<sequence>MKHTADSNAPSMRPRRSATIWSRLLRYGVPPVITIGLCYLLFTGVDMHEMARIIRTECRFGYIALALVISIFSHVFRAMRWRIQLNALGIRTPLGIIILSIFGTYAVNLVLPRLGELWRTGYIASRQRAPFSTVFGSMICDRLSDTITVFLLTLLAFVVAQPQIVSYLQQNPDTYTRLMAVIASPALWITVTAVALLCIALWRRFPHSRIVTALRSLLSGIWQGFAVVGRMEGKVLWLLYTALIWGCYFTQLYVCFYAFPLTADVAGEFGPTAVLVCFVLSSLSMAVPSNGGIGPYQWALMFGLSMYASGVPGLTREYALSFGNTVMGCQTLLLILLGILTFVLISIDRHHNKPTGDDQCHVPAKSTDNVSD</sequence>
<proteinExistence type="predicted"/>
<evidence type="ECO:0000256" key="6">
    <source>
        <dbReference type="SAM" id="MobiDB-lite"/>
    </source>
</evidence>
<dbReference type="RefSeq" id="WP_107036235.1">
    <property type="nucleotide sequence ID" value="NZ_CAONGC010000010.1"/>
</dbReference>
<feature type="transmembrane region" description="Helical" evidence="7">
    <location>
        <begin position="321"/>
        <end position="345"/>
    </location>
</feature>
<reference evidence="9" key="1">
    <citation type="submission" date="2018-02" db="EMBL/GenBank/DDBJ databases">
        <authorList>
            <person name="Clavel T."/>
            <person name="Strowig T."/>
        </authorList>
    </citation>
    <scope>NUCLEOTIDE SEQUENCE [LARGE SCALE GENOMIC DNA]</scope>
    <source>
        <strain evidence="9">DSM 100764</strain>
    </source>
</reference>
<evidence type="ECO:0000256" key="1">
    <source>
        <dbReference type="ARBA" id="ARBA00004651"/>
    </source>
</evidence>
<dbReference type="PANTHER" id="PTHR39087:SF2">
    <property type="entry name" value="UPF0104 MEMBRANE PROTEIN MJ1595"/>
    <property type="match status" value="1"/>
</dbReference>
<dbReference type="EMBL" id="PUBV01000015">
    <property type="protein sequence ID" value="PWB07186.1"/>
    <property type="molecule type" value="Genomic_DNA"/>
</dbReference>
<gene>
    <name evidence="8" type="ORF">C5O25_08095</name>
</gene>
<feature type="transmembrane region" description="Helical" evidence="7">
    <location>
        <begin position="180"/>
        <end position="202"/>
    </location>
</feature>
<dbReference type="InterPro" id="IPR022791">
    <property type="entry name" value="L-PG_synthase/AglD"/>
</dbReference>
<keyword evidence="2" id="KW-1003">Cell membrane</keyword>
<dbReference type="Pfam" id="PF03706">
    <property type="entry name" value="LPG_synthase_TM"/>
    <property type="match status" value="1"/>
</dbReference>
<keyword evidence="4 7" id="KW-1133">Transmembrane helix</keyword>
<name>A0A2V1IWK5_9BACT</name>
<evidence type="ECO:0000256" key="3">
    <source>
        <dbReference type="ARBA" id="ARBA00022692"/>
    </source>
</evidence>